<evidence type="ECO:0000313" key="6">
    <source>
        <dbReference type="Proteomes" id="UP001276659"/>
    </source>
</evidence>
<keyword evidence="1" id="KW-0489">Methyltransferase</keyword>
<dbReference type="Pfam" id="PF00891">
    <property type="entry name" value="Methyltransf_2"/>
    <property type="match status" value="1"/>
</dbReference>
<dbReference type="InterPro" id="IPR016461">
    <property type="entry name" value="COMT-like"/>
</dbReference>
<dbReference type="GO" id="GO:0008171">
    <property type="term" value="F:O-methyltransferase activity"/>
    <property type="evidence" value="ECO:0007669"/>
    <property type="project" value="InterPro"/>
</dbReference>
<reference evidence="5" key="1">
    <citation type="submission" date="2022-11" db="EMBL/GenBank/DDBJ databases">
        <title>Chromosomal genome sequence assembly and mating type (MAT) locus characterization of the leprose asexual lichenized fungus Lepraria neglecta (Nyl.) Erichsen.</title>
        <authorList>
            <person name="Allen J.L."/>
            <person name="Pfeffer B."/>
        </authorList>
    </citation>
    <scope>NUCLEOTIDE SEQUENCE</scope>
    <source>
        <strain evidence="5">Allen 5258</strain>
    </source>
</reference>
<dbReference type="PANTHER" id="PTHR43712:SF12">
    <property type="entry name" value="STERIGMATOCYSTIN 8-O-METHYLTRANSFERASE"/>
    <property type="match status" value="1"/>
</dbReference>
<dbReference type="EMBL" id="JASNWA010000009">
    <property type="protein sequence ID" value="KAK3170073.1"/>
    <property type="molecule type" value="Genomic_DNA"/>
</dbReference>
<dbReference type="InterPro" id="IPR029063">
    <property type="entry name" value="SAM-dependent_MTases_sf"/>
</dbReference>
<proteinExistence type="predicted"/>
<evidence type="ECO:0000313" key="5">
    <source>
        <dbReference type="EMBL" id="KAK3170073.1"/>
    </source>
</evidence>
<keyword evidence="6" id="KW-1185">Reference proteome</keyword>
<dbReference type="PROSITE" id="PS51683">
    <property type="entry name" value="SAM_OMT_II"/>
    <property type="match status" value="1"/>
</dbReference>
<dbReference type="SUPFAM" id="SSF53335">
    <property type="entry name" value="S-adenosyl-L-methionine-dependent methyltransferases"/>
    <property type="match status" value="1"/>
</dbReference>
<evidence type="ECO:0000256" key="3">
    <source>
        <dbReference type="ARBA" id="ARBA00022691"/>
    </source>
</evidence>
<evidence type="ECO:0000259" key="4">
    <source>
        <dbReference type="Pfam" id="PF00891"/>
    </source>
</evidence>
<dbReference type="Proteomes" id="UP001276659">
    <property type="component" value="Unassembled WGS sequence"/>
</dbReference>
<keyword evidence="3" id="KW-0949">S-adenosyl-L-methionine</keyword>
<evidence type="ECO:0000256" key="1">
    <source>
        <dbReference type="ARBA" id="ARBA00022603"/>
    </source>
</evidence>
<comment type="caution">
    <text evidence="5">The sequence shown here is derived from an EMBL/GenBank/DDBJ whole genome shotgun (WGS) entry which is preliminary data.</text>
</comment>
<accession>A0AAD9Z3L6</accession>
<dbReference type="AlphaFoldDB" id="A0AAD9Z3L6"/>
<sequence>MSAANIEALGKEIQRLSVTVARAWEDGTYHADSRDELIDTLDDLRAELVGPMRWPGTFLAPPEFAALQVAFHREIFQHVPGGSVKEGKASGEHLTNGNMTNGNGHRVASSIHARDLAAFVLVRIMRVLVVNKMFVEVDDKVFAHTPEFVAARLGGIFNEVYKASSSLAEAIDNGSKKTAWETRFGMPLYEYFEKNPSSDRERMQKSMTISSTAEIEELASLFPWKQFHKIVDIGGSAGYLLINDDLRRINKMPPDEKATFDKVEFEAYNYFDPQPRKDADAFILRRCLHNNPDSECVKILKAVVPGLENGGRGTRLLINERLMPASSTQHKTKMLRREDIVMMISVGGKERTLEEFDALIKQADERFEVCIHSVLSREIR</sequence>
<dbReference type="Gene3D" id="3.40.50.150">
    <property type="entry name" value="Vaccinia Virus protein VP39"/>
    <property type="match status" value="2"/>
</dbReference>
<feature type="domain" description="O-methyltransferase C-terminal" evidence="4">
    <location>
        <begin position="166"/>
        <end position="363"/>
    </location>
</feature>
<name>A0AAD9Z3L6_9LECA</name>
<organism evidence="5 6">
    <name type="scientific">Lepraria neglecta</name>
    <dbReference type="NCBI Taxonomy" id="209136"/>
    <lineage>
        <taxon>Eukaryota</taxon>
        <taxon>Fungi</taxon>
        <taxon>Dikarya</taxon>
        <taxon>Ascomycota</taxon>
        <taxon>Pezizomycotina</taxon>
        <taxon>Lecanoromycetes</taxon>
        <taxon>OSLEUM clade</taxon>
        <taxon>Lecanoromycetidae</taxon>
        <taxon>Lecanorales</taxon>
        <taxon>Lecanorineae</taxon>
        <taxon>Stereocaulaceae</taxon>
        <taxon>Lepraria</taxon>
    </lineage>
</organism>
<evidence type="ECO:0000256" key="2">
    <source>
        <dbReference type="ARBA" id="ARBA00022679"/>
    </source>
</evidence>
<gene>
    <name evidence="5" type="ORF">OEA41_009458</name>
</gene>
<dbReference type="PANTHER" id="PTHR43712">
    <property type="entry name" value="PUTATIVE (AFU_ORTHOLOGUE AFUA_4G14580)-RELATED"/>
    <property type="match status" value="1"/>
</dbReference>
<dbReference type="GO" id="GO:0032259">
    <property type="term" value="P:methylation"/>
    <property type="evidence" value="ECO:0007669"/>
    <property type="project" value="UniProtKB-KW"/>
</dbReference>
<keyword evidence="2" id="KW-0808">Transferase</keyword>
<protein>
    <recommendedName>
        <fullName evidence="4">O-methyltransferase C-terminal domain-containing protein</fullName>
    </recommendedName>
</protein>
<dbReference type="InterPro" id="IPR001077">
    <property type="entry name" value="COMT_C"/>
</dbReference>